<protein>
    <recommendedName>
        <fullName evidence="3">ATP-grasp domain-containing protein</fullName>
    </recommendedName>
</protein>
<sequence>MRVLVLESVSGLHERVESKLFPEGFAILRALTGEFSEAGIETVSTINNNAGQKYEKWLRADKLFNHDKINRAVESDPDAALVVAPETNGELRTITEKLEREEIPVLGLGGNSIGVSGDKWSTYGRLREKVPQPKTWFRPPDLEDPMVSKPRFGVGSEGVRIESSPSENKKNKIFQEYIEGEHLSSCLLLGEDEGVVLSLNRQIMRSQKEGISYSGNVIPFEGPNSERVECEKLALEAAESLGMRGFCGVDLVLSETPYFIEANPRVTTSFVGLTRIVQKNLGELLIETLLEGEKIERPELEGVSILRIPELRRKTDIDVKSLEELEDIPEIFAPPFPHGGCLESGDELFVSVGHGSSREEAEKSLEEGIEKALRVLEVDKDDIAWP</sequence>
<evidence type="ECO:0000313" key="4">
    <source>
        <dbReference type="EMBL" id="KXA92409.1"/>
    </source>
</evidence>
<dbReference type="Gene3D" id="2.30.36.100">
    <property type="match status" value="1"/>
</dbReference>
<feature type="domain" description="ATP-grasp" evidence="3">
    <location>
        <begin position="107"/>
        <end position="290"/>
    </location>
</feature>
<reference evidence="4 5" key="1">
    <citation type="journal article" date="2016" name="Sci. Rep.">
        <title>Metabolic traits of an uncultured archaeal lineage -MSBL1- from brine pools of the Red Sea.</title>
        <authorList>
            <person name="Mwirichia R."/>
            <person name="Alam I."/>
            <person name="Rashid M."/>
            <person name="Vinu M."/>
            <person name="Ba-Alawi W."/>
            <person name="Anthony Kamau A."/>
            <person name="Kamanda Ngugi D."/>
            <person name="Goker M."/>
            <person name="Klenk H.P."/>
            <person name="Bajic V."/>
            <person name="Stingl U."/>
        </authorList>
    </citation>
    <scope>NUCLEOTIDE SEQUENCE [LARGE SCALE GENOMIC DNA]</scope>
    <source>
        <strain evidence="4">SCGC-AAA259E17</strain>
    </source>
</reference>
<dbReference type="InterPro" id="IPR011761">
    <property type="entry name" value="ATP-grasp"/>
</dbReference>
<evidence type="ECO:0000256" key="1">
    <source>
        <dbReference type="ARBA" id="ARBA00001936"/>
    </source>
</evidence>
<dbReference type="AlphaFoldDB" id="A0A133UDX3"/>
<evidence type="ECO:0000313" key="5">
    <source>
        <dbReference type="Proteomes" id="UP000070373"/>
    </source>
</evidence>
<dbReference type="GO" id="GO:0005524">
    <property type="term" value="F:ATP binding"/>
    <property type="evidence" value="ECO:0007669"/>
    <property type="project" value="UniProtKB-UniRule"/>
</dbReference>
<dbReference type="Gene3D" id="3.40.50.11770">
    <property type="match status" value="1"/>
</dbReference>
<dbReference type="InterPro" id="IPR005479">
    <property type="entry name" value="CPAse_ATP-bd"/>
</dbReference>
<dbReference type="SUPFAM" id="SSF56059">
    <property type="entry name" value="Glutathione synthetase ATP-binding domain-like"/>
    <property type="match status" value="1"/>
</dbReference>
<evidence type="ECO:0000259" key="3">
    <source>
        <dbReference type="PROSITE" id="PS50975"/>
    </source>
</evidence>
<dbReference type="PROSITE" id="PS00867">
    <property type="entry name" value="CPSASE_2"/>
    <property type="match status" value="1"/>
</dbReference>
<dbReference type="Pfam" id="PF02655">
    <property type="entry name" value="ATP-grasp_3"/>
    <property type="match status" value="1"/>
</dbReference>
<proteinExistence type="predicted"/>
<accession>A0A133UDX3</accession>
<comment type="caution">
    <text evidence="4">The sequence shown here is derived from an EMBL/GenBank/DDBJ whole genome shotgun (WGS) entry which is preliminary data.</text>
</comment>
<dbReference type="PROSITE" id="PS50975">
    <property type="entry name" value="ATP_GRASP"/>
    <property type="match status" value="1"/>
</dbReference>
<organism evidence="4 5">
    <name type="scientific">candidate division MSBL1 archaeon SCGC-AAA259E17</name>
    <dbReference type="NCBI Taxonomy" id="1698263"/>
    <lineage>
        <taxon>Archaea</taxon>
        <taxon>Methanobacteriati</taxon>
        <taxon>Methanobacteriota</taxon>
        <taxon>candidate division MSBL1</taxon>
    </lineage>
</organism>
<keyword evidence="2" id="KW-0547">Nucleotide-binding</keyword>
<evidence type="ECO:0000256" key="2">
    <source>
        <dbReference type="PROSITE-ProRule" id="PRU00409"/>
    </source>
</evidence>
<dbReference type="GO" id="GO:0046872">
    <property type="term" value="F:metal ion binding"/>
    <property type="evidence" value="ECO:0007669"/>
    <property type="project" value="InterPro"/>
</dbReference>
<keyword evidence="5" id="KW-1185">Reference proteome</keyword>
<comment type="cofactor">
    <cofactor evidence="1">
        <name>Mn(2+)</name>
        <dbReference type="ChEBI" id="CHEBI:29035"/>
    </cofactor>
</comment>
<dbReference type="EMBL" id="LHXN01000054">
    <property type="protein sequence ID" value="KXA92409.1"/>
    <property type="molecule type" value="Genomic_DNA"/>
</dbReference>
<gene>
    <name evidence="4" type="ORF">AKJ64_03240</name>
</gene>
<dbReference type="Gene3D" id="3.30.470.20">
    <property type="entry name" value="ATP-grasp fold, B domain"/>
    <property type="match status" value="1"/>
</dbReference>
<keyword evidence="2" id="KW-0067">ATP-binding</keyword>
<name>A0A133UDX3_9EURY</name>
<dbReference type="InterPro" id="IPR003806">
    <property type="entry name" value="ATP-grasp_PylC-type"/>
</dbReference>
<dbReference type="Proteomes" id="UP000070373">
    <property type="component" value="Unassembled WGS sequence"/>
</dbReference>